<dbReference type="InterPro" id="IPR015813">
    <property type="entry name" value="Pyrv/PenolPyrv_kinase-like_dom"/>
</dbReference>
<sequence length="285" mass="30066">MRSKLFVPGARPELFDKAMAGPADALSLDLEDSVPEAGKQAAREEVASFLARTDITAPGKRLIVRTNGSDSPHFAADLAAVAVPGLWLLNVPKIESVAQIRHIAAALDQAEIANGVTRPIGLLLNIETPRGLRLAAELATAHSRVAGLQLGLGDMFAPNGIARDPANVHFTLSVLKMAAAEAGVFACDGAWPDVADSEGFRIEAKMAQRLGFIGKSCIHPSQVALANDIFRVPQALIEEAERIVAAAAKASDSGRGAFLFEGRMIDLPFLRRAEALLAAARPVSI</sequence>
<keyword evidence="8" id="KW-1185">Reference proteome</keyword>
<dbReference type="Proteomes" id="UP000050836">
    <property type="component" value="Unassembled WGS sequence"/>
</dbReference>
<evidence type="ECO:0000256" key="2">
    <source>
        <dbReference type="ARBA" id="ARBA00022723"/>
    </source>
</evidence>
<accession>A0A0R0ARY8</accession>
<evidence type="ECO:0000256" key="1">
    <source>
        <dbReference type="ARBA" id="ARBA00001946"/>
    </source>
</evidence>
<dbReference type="InterPro" id="IPR011206">
    <property type="entry name" value="Citrate_lyase_beta/mcl1/mcl2"/>
</dbReference>
<feature type="binding site" evidence="5">
    <location>
        <position position="154"/>
    </location>
    <ligand>
        <name>Mg(2+)</name>
        <dbReference type="ChEBI" id="CHEBI:18420"/>
    </ligand>
</feature>
<dbReference type="GO" id="GO:0000287">
    <property type="term" value="F:magnesium ion binding"/>
    <property type="evidence" value="ECO:0007669"/>
    <property type="project" value="TreeGrafter"/>
</dbReference>
<proteinExistence type="predicted"/>
<dbReference type="EMBL" id="LLXS01000007">
    <property type="protein sequence ID" value="KRG44478.1"/>
    <property type="molecule type" value="Genomic_DNA"/>
</dbReference>
<dbReference type="AlphaFoldDB" id="A0A0R0ARY8"/>
<feature type="binding site" evidence="4">
    <location>
        <position position="127"/>
    </location>
    <ligand>
        <name>substrate</name>
    </ligand>
</feature>
<dbReference type="OrthoDB" id="348111at2"/>
<dbReference type="PIRSF" id="PIRSF015582">
    <property type="entry name" value="Cit_lyase_B"/>
    <property type="match status" value="1"/>
</dbReference>
<dbReference type="InterPro" id="IPR005000">
    <property type="entry name" value="Aldolase/citrate-lyase_domain"/>
</dbReference>
<keyword evidence="2 5" id="KW-0479">Metal-binding</keyword>
<dbReference type="RefSeq" id="WP_054657304.1">
    <property type="nucleotide sequence ID" value="NZ_BAZI01000016.1"/>
</dbReference>
<keyword evidence="3 5" id="KW-0460">Magnesium</keyword>
<dbReference type="Pfam" id="PF03328">
    <property type="entry name" value="HpcH_HpaI"/>
    <property type="match status" value="1"/>
</dbReference>
<feature type="domain" description="HpcH/HpaI aldolase/citrate lyase" evidence="6">
    <location>
        <begin position="2"/>
        <end position="220"/>
    </location>
</feature>
<evidence type="ECO:0000256" key="5">
    <source>
        <dbReference type="PIRSR" id="PIRSR015582-2"/>
    </source>
</evidence>
<dbReference type="GO" id="GO:0016829">
    <property type="term" value="F:lyase activity"/>
    <property type="evidence" value="ECO:0007669"/>
    <property type="project" value="UniProtKB-KW"/>
</dbReference>
<evidence type="ECO:0000313" key="7">
    <source>
        <dbReference type="EMBL" id="KRG44478.1"/>
    </source>
</evidence>
<feature type="binding site" evidence="5">
    <location>
        <position position="127"/>
    </location>
    <ligand>
        <name>Mg(2+)</name>
        <dbReference type="ChEBI" id="CHEBI:18420"/>
    </ligand>
</feature>
<gene>
    <name evidence="7" type="ORF">ARC78_04820</name>
</gene>
<feature type="binding site" evidence="4">
    <location>
        <position position="65"/>
    </location>
    <ligand>
        <name>substrate</name>
    </ligand>
</feature>
<dbReference type="Gene3D" id="3.20.20.60">
    <property type="entry name" value="Phosphoenolpyruvate-binding domains"/>
    <property type="match status" value="1"/>
</dbReference>
<keyword evidence="7" id="KW-0456">Lyase</keyword>
<evidence type="ECO:0000256" key="4">
    <source>
        <dbReference type="PIRSR" id="PIRSR015582-1"/>
    </source>
</evidence>
<reference evidence="7 8" key="1">
    <citation type="submission" date="2015-10" db="EMBL/GenBank/DDBJ databases">
        <title>Genome sequencing and analysis of members of genus Stenotrophomonas.</title>
        <authorList>
            <person name="Patil P.P."/>
            <person name="Midha S."/>
            <person name="Patil P.B."/>
        </authorList>
    </citation>
    <scope>NUCLEOTIDE SEQUENCE [LARGE SCALE GENOMIC DNA]</scope>
    <source>
        <strain evidence="7 8">JCM 9942</strain>
    </source>
</reference>
<dbReference type="InterPro" id="IPR040442">
    <property type="entry name" value="Pyrv_kinase-like_dom_sf"/>
</dbReference>
<dbReference type="PANTHER" id="PTHR32308">
    <property type="entry name" value="LYASE BETA SUBUNIT, PUTATIVE (AFU_ORTHOLOGUE AFUA_4G13030)-RELATED"/>
    <property type="match status" value="1"/>
</dbReference>
<name>A0A0R0ARY8_9GAMM</name>
<protein>
    <submittedName>
        <fullName evidence="7">Citryl-CoA lyase</fullName>
    </submittedName>
</protein>
<dbReference type="GO" id="GO:0006107">
    <property type="term" value="P:oxaloacetate metabolic process"/>
    <property type="evidence" value="ECO:0007669"/>
    <property type="project" value="TreeGrafter"/>
</dbReference>
<dbReference type="PANTHER" id="PTHR32308:SF10">
    <property type="entry name" value="CITRATE LYASE SUBUNIT BETA"/>
    <property type="match status" value="1"/>
</dbReference>
<evidence type="ECO:0000256" key="3">
    <source>
        <dbReference type="ARBA" id="ARBA00022842"/>
    </source>
</evidence>
<organism evidence="7 8">
    <name type="scientific">Stenotrophomonas pictorum JCM 9942</name>
    <dbReference type="NCBI Taxonomy" id="1236960"/>
    <lineage>
        <taxon>Bacteria</taxon>
        <taxon>Pseudomonadati</taxon>
        <taxon>Pseudomonadota</taxon>
        <taxon>Gammaproteobacteria</taxon>
        <taxon>Lysobacterales</taxon>
        <taxon>Lysobacteraceae</taxon>
        <taxon>Stenotrophomonas</taxon>
    </lineage>
</organism>
<evidence type="ECO:0000313" key="8">
    <source>
        <dbReference type="Proteomes" id="UP000050836"/>
    </source>
</evidence>
<dbReference type="SUPFAM" id="SSF51621">
    <property type="entry name" value="Phosphoenolpyruvate/pyruvate domain"/>
    <property type="match status" value="1"/>
</dbReference>
<comment type="caution">
    <text evidence="7">The sequence shown here is derived from an EMBL/GenBank/DDBJ whole genome shotgun (WGS) entry which is preliminary data.</text>
</comment>
<comment type="cofactor">
    <cofactor evidence="1">
        <name>Mg(2+)</name>
        <dbReference type="ChEBI" id="CHEBI:18420"/>
    </cofactor>
</comment>
<evidence type="ECO:0000259" key="6">
    <source>
        <dbReference type="Pfam" id="PF03328"/>
    </source>
</evidence>